<accession>A0A371GB76</accession>
<dbReference type="InterPro" id="IPR013103">
    <property type="entry name" value="RVT_2"/>
</dbReference>
<dbReference type="InterPro" id="IPR043502">
    <property type="entry name" value="DNA/RNA_pol_sf"/>
</dbReference>
<dbReference type="SUPFAM" id="SSF56672">
    <property type="entry name" value="DNA/RNA polymerases"/>
    <property type="match status" value="1"/>
</dbReference>
<dbReference type="EMBL" id="QJKJ01006131">
    <property type="protein sequence ID" value="RDX87769.1"/>
    <property type="molecule type" value="Genomic_DNA"/>
</dbReference>
<organism evidence="3 4">
    <name type="scientific">Mucuna pruriens</name>
    <name type="common">Velvet bean</name>
    <name type="synonym">Dolichos pruriens</name>
    <dbReference type="NCBI Taxonomy" id="157652"/>
    <lineage>
        <taxon>Eukaryota</taxon>
        <taxon>Viridiplantae</taxon>
        <taxon>Streptophyta</taxon>
        <taxon>Embryophyta</taxon>
        <taxon>Tracheophyta</taxon>
        <taxon>Spermatophyta</taxon>
        <taxon>Magnoliopsida</taxon>
        <taxon>eudicotyledons</taxon>
        <taxon>Gunneridae</taxon>
        <taxon>Pentapetalae</taxon>
        <taxon>rosids</taxon>
        <taxon>fabids</taxon>
        <taxon>Fabales</taxon>
        <taxon>Fabaceae</taxon>
        <taxon>Papilionoideae</taxon>
        <taxon>50 kb inversion clade</taxon>
        <taxon>NPAAA clade</taxon>
        <taxon>indigoferoid/millettioid clade</taxon>
        <taxon>Phaseoleae</taxon>
        <taxon>Mucuna</taxon>
    </lineage>
</organism>
<evidence type="ECO:0000259" key="2">
    <source>
        <dbReference type="Pfam" id="PF07727"/>
    </source>
</evidence>
<reference evidence="3" key="1">
    <citation type="submission" date="2018-05" db="EMBL/GenBank/DDBJ databases">
        <title>Draft genome of Mucuna pruriens seed.</title>
        <authorList>
            <person name="Nnadi N.E."/>
            <person name="Vos R."/>
            <person name="Hasami M.H."/>
            <person name="Devisetty U.K."/>
            <person name="Aguiy J.C."/>
        </authorList>
    </citation>
    <scope>NUCLEOTIDE SEQUENCE [LARGE SCALE GENOMIC DNA]</scope>
    <source>
        <strain evidence="3">JCA_2017</strain>
    </source>
</reference>
<dbReference type="OrthoDB" id="1709798at2759"/>
<dbReference type="AlphaFoldDB" id="A0A371GB76"/>
<dbReference type="Pfam" id="PF07727">
    <property type="entry name" value="RVT_2"/>
    <property type="match status" value="1"/>
</dbReference>
<dbReference type="PANTHER" id="PTHR11439">
    <property type="entry name" value="GAG-POL-RELATED RETROTRANSPOSON"/>
    <property type="match status" value="1"/>
</dbReference>
<name>A0A371GB76_MUCPR</name>
<keyword evidence="4" id="KW-1185">Reference proteome</keyword>
<sequence length="499" mass="58322">MIVSRDVEFDEEEAWNWEKEKATYNFLPYFEEGDQKVVVPNEFSTPPSSPTPSIHEASSSEESLSEKTQKMRSIQEIYDETEIVNDLFCLFVNNEPLTFDEAMEDKRWRQAMEEEIKAVKKNDTWELSNLPKGHEAIGVKWVFKIKKNAKGEVERYKARLVAKGYKQQHGVDYDEVFAPVARMETIRLLISIAAQMGWRIFQLDVKSTFLNGYLDENVYVEQPMGFAIKGQEEKVLKLKKALYGLKQAPRAWNSRIDKYFQDNGFVHCQHEYAFYVKNFDNCDILLVYLYTNDLIFIGNNPNLFEDFKKVMSCEFEMTDIGLMSYYLGLEVKQMNNDIFVSQESYAKKVLEKFKMFDCNLVNTPMEEKEDHTLFKSLGGSLRYLTSTRPNIMYAVCVVCRFMEAPASTHMKVAKRILRYLKGTLDFGLFYFSSNEFKLMEFCDKDFARDVDDRKNTIGFVFLWVVVLLLGTLKTKSLSHFLLMKLSMWLQLLARVKLFG</sequence>
<evidence type="ECO:0000256" key="1">
    <source>
        <dbReference type="SAM" id="MobiDB-lite"/>
    </source>
</evidence>
<evidence type="ECO:0000313" key="4">
    <source>
        <dbReference type="Proteomes" id="UP000257109"/>
    </source>
</evidence>
<feature type="domain" description="Reverse transcriptase Ty1/copia-type" evidence="2">
    <location>
        <begin position="122"/>
        <end position="366"/>
    </location>
</feature>
<proteinExistence type="predicted"/>
<feature type="non-terminal residue" evidence="3">
    <location>
        <position position="1"/>
    </location>
</feature>
<gene>
    <name evidence="3" type="ORF">CR513_30720</name>
</gene>
<comment type="caution">
    <text evidence="3">The sequence shown here is derived from an EMBL/GenBank/DDBJ whole genome shotgun (WGS) entry which is preliminary data.</text>
</comment>
<evidence type="ECO:0000313" key="3">
    <source>
        <dbReference type="EMBL" id="RDX87769.1"/>
    </source>
</evidence>
<dbReference type="PANTHER" id="PTHR11439:SF517">
    <property type="entry name" value="CYSTEINE-RICH RLK (RECEPTOR-LIKE PROTEIN KINASE) 8"/>
    <property type="match status" value="1"/>
</dbReference>
<dbReference type="Proteomes" id="UP000257109">
    <property type="component" value="Unassembled WGS sequence"/>
</dbReference>
<protein>
    <recommendedName>
        <fullName evidence="2">Reverse transcriptase Ty1/copia-type domain-containing protein</fullName>
    </recommendedName>
</protein>
<feature type="compositionally biased region" description="Low complexity" evidence="1">
    <location>
        <begin position="51"/>
        <end position="62"/>
    </location>
</feature>
<feature type="region of interest" description="Disordered" evidence="1">
    <location>
        <begin position="38"/>
        <end position="68"/>
    </location>
</feature>